<dbReference type="InterPro" id="IPR000477">
    <property type="entry name" value="RT_dom"/>
</dbReference>
<name>A0ABD2NA91_9CUCU</name>
<accession>A0ABD2NA91</accession>
<comment type="caution">
    <text evidence="2">The sequence shown here is derived from an EMBL/GenBank/DDBJ whole genome shotgun (WGS) entry which is preliminary data.</text>
</comment>
<sequence length="124" mass="13938">MYNQTVSYFDSMNLFTSNQFGFRKGKSTCDAVMGFVSTAVECLELGLHSLTLFLDLSKAFDCVFHDKLLWKLRAYGFKDTNVGFICSFLSGRQQVVFDSGVFSGKKAIEIGGTNNVSYFHKRLP</sequence>
<evidence type="ECO:0000313" key="2">
    <source>
        <dbReference type="EMBL" id="KAL3275442.1"/>
    </source>
</evidence>
<keyword evidence="3" id="KW-1185">Reference proteome</keyword>
<dbReference type="EMBL" id="JABFTP020000083">
    <property type="protein sequence ID" value="KAL3275442.1"/>
    <property type="molecule type" value="Genomic_DNA"/>
</dbReference>
<organism evidence="2 3">
    <name type="scientific">Cryptolaemus montrouzieri</name>
    <dbReference type="NCBI Taxonomy" id="559131"/>
    <lineage>
        <taxon>Eukaryota</taxon>
        <taxon>Metazoa</taxon>
        <taxon>Ecdysozoa</taxon>
        <taxon>Arthropoda</taxon>
        <taxon>Hexapoda</taxon>
        <taxon>Insecta</taxon>
        <taxon>Pterygota</taxon>
        <taxon>Neoptera</taxon>
        <taxon>Endopterygota</taxon>
        <taxon>Coleoptera</taxon>
        <taxon>Polyphaga</taxon>
        <taxon>Cucujiformia</taxon>
        <taxon>Coccinelloidea</taxon>
        <taxon>Coccinellidae</taxon>
        <taxon>Scymninae</taxon>
        <taxon>Scymnini</taxon>
        <taxon>Cryptolaemus</taxon>
    </lineage>
</organism>
<dbReference type="Pfam" id="PF00078">
    <property type="entry name" value="RVT_1"/>
    <property type="match status" value="1"/>
</dbReference>
<gene>
    <name evidence="2" type="ORF">HHI36_020203</name>
</gene>
<evidence type="ECO:0000259" key="1">
    <source>
        <dbReference type="Pfam" id="PF00078"/>
    </source>
</evidence>
<protein>
    <recommendedName>
        <fullName evidence="1">Reverse transcriptase domain-containing protein</fullName>
    </recommendedName>
</protein>
<evidence type="ECO:0000313" key="3">
    <source>
        <dbReference type="Proteomes" id="UP001516400"/>
    </source>
</evidence>
<reference evidence="2 3" key="1">
    <citation type="journal article" date="2021" name="BMC Biol.">
        <title>Horizontally acquired antibacterial genes associated with adaptive radiation of ladybird beetles.</title>
        <authorList>
            <person name="Li H.S."/>
            <person name="Tang X.F."/>
            <person name="Huang Y.H."/>
            <person name="Xu Z.Y."/>
            <person name="Chen M.L."/>
            <person name="Du X.Y."/>
            <person name="Qiu B.Y."/>
            <person name="Chen P.T."/>
            <person name="Zhang W."/>
            <person name="Slipinski A."/>
            <person name="Escalona H.E."/>
            <person name="Waterhouse R.M."/>
            <person name="Zwick A."/>
            <person name="Pang H."/>
        </authorList>
    </citation>
    <scope>NUCLEOTIDE SEQUENCE [LARGE SCALE GENOMIC DNA]</scope>
    <source>
        <strain evidence="2">SYSU2018</strain>
    </source>
</reference>
<dbReference type="PANTHER" id="PTHR33332">
    <property type="entry name" value="REVERSE TRANSCRIPTASE DOMAIN-CONTAINING PROTEIN"/>
    <property type="match status" value="1"/>
</dbReference>
<feature type="domain" description="Reverse transcriptase" evidence="1">
    <location>
        <begin position="10"/>
        <end position="114"/>
    </location>
</feature>
<dbReference type="Proteomes" id="UP001516400">
    <property type="component" value="Unassembled WGS sequence"/>
</dbReference>
<proteinExistence type="predicted"/>
<dbReference type="AlphaFoldDB" id="A0ABD2NA91"/>